<dbReference type="Gene3D" id="1.10.10.10">
    <property type="entry name" value="Winged helix-like DNA-binding domain superfamily/Winged helix DNA-binding domain"/>
    <property type="match status" value="1"/>
</dbReference>
<evidence type="ECO:0000259" key="1">
    <source>
        <dbReference type="Pfam" id="PF13847"/>
    </source>
</evidence>
<feature type="domain" description="S-adenosylmethionine-dependent methyltransferase Rv2258c-like winged HTH" evidence="2">
    <location>
        <begin position="17"/>
        <end position="81"/>
    </location>
</feature>
<keyword evidence="4" id="KW-1185">Reference proteome</keyword>
<sequence length="354" mass="39343">MTELQKRLKSIHFGALIAPVIALGKKLGLFDALSALGSEEAPTDARAVAQQADCKERYVKEWLSALACARLIEITPDERFWMSEEAKHEFDGLNNFEVARMLFVPASVKVFDDLVDAFKVDGRLGLDYSQFADFYNEQDVQTRAKHEKHLVKDYFPLIGMNSVLSTGGRVLDVGCGTGFHSMKIATAFPHCSVDGVDISDAAVSIARTNADEEKIDNIIFRIADAGELPADWTNTFDFVTIFDACHDQLRPDMCLAEIYRVLKPGGVFAMLEMRGTSSVFDDCHNLPHAAHVYASSLFHCLPVGSNRGDALCMGAMWGEQRARTLIEQAGFNKEHVQVLHPAFFPINDVYLCRK</sequence>
<dbReference type="InterPro" id="IPR048711">
    <property type="entry name" value="WHD_Rv2258c"/>
</dbReference>
<dbReference type="PANTHER" id="PTHR45581">
    <property type="entry name" value="PROTEIN CBG10435"/>
    <property type="match status" value="1"/>
</dbReference>
<dbReference type="CDD" id="cd02440">
    <property type="entry name" value="AdoMet_MTases"/>
    <property type="match status" value="1"/>
</dbReference>
<reference evidence="4" key="1">
    <citation type="journal article" date="2008" name="Nat. Genet.">
        <title>The Pristionchus pacificus genome provides a unique perspective on nematode lifestyle and parasitism.</title>
        <authorList>
            <person name="Dieterich C."/>
            <person name="Clifton S.W."/>
            <person name="Schuster L.N."/>
            <person name="Chinwalla A."/>
            <person name="Delehaunty K."/>
            <person name="Dinkelacker I."/>
            <person name="Fulton L."/>
            <person name="Fulton R."/>
            <person name="Godfrey J."/>
            <person name="Minx P."/>
            <person name="Mitreva M."/>
            <person name="Roeseler W."/>
            <person name="Tian H."/>
            <person name="Witte H."/>
            <person name="Yang S.P."/>
            <person name="Wilson R.K."/>
            <person name="Sommer R.J."/>
        </authorList>
    </citation>
    <scope>NUCLEOTIDE SEQUENCE [LARGE SCALE GENOMIC DNA]</scope>
    <source>
        <strain evidence="4">PS312</strain>
    </source>
</reference>
<evidence type="ECO:0000313" key="4">
    <source>
        <dbReference type="Proteomes" id="UP000005239"/>
    </source>
</evidence>
<reference evidence="3" key="2">
    <citation type="submission" date="2022-06" db="UniProtKB">
        <authorList>
            <consortium name="EnsemblMetazoa"/>
        </authorList>
    </citation>
    <scope>IDENTIFICATION</scope>
    <source>
        <strain evidence="3">PS312</strain>
    </source>
</reference>
<dbReference type="Proteomes" id="UP000005239">
    <property type="component" value="Unassembled WGS sequence"/>
</dbReference>
<name>A0A2A6CMH0_PRIPA</name>
<dbReference type="SUPFAM" id="SSF53335">
    <property type="entry name" value="S-adenosyl-L-methionine-dependent methyltransferases"/>
    <property type="match status" value="1"/>
</dbReference>
<dbReference type="Gene3D" id="3.40.50.150">
    <property type="entry name" value="Vaccinia Virus protein VP39"/>
    <property type="match status" value="1"/>
</dbReference>
<dbReference type="InterPro" id="IPR029063">
    <property type="entry name" value="SAM-dependent_MTases_sf"/>
</dbReference>
<dbReference type="Pfam" id="PF13847">
    <property type="entry name" value="Methyltransf_31"/>
    <property type="match status" value="1"/>
</dbReference>
<organism evidence="3 4">
    <name type="scientific">Pristionchus pacificus</name>
    <name type="common">Parasitic nematode worm</name>
    <dbReference type="NCBI Taxonomy" id="54126"/>
    <lineage>
        <taxon>Eukaryota</taxon>
        <taxon>Metazoa</taxon>
        <taxon>Ecdysozoa</taxon>
        <taxon>Nematoda</taxon>
        <taxon>Chromadorea</taxon>
        <taxon>Rhabditida</taxon>
        <taxon>Rhabditina</taxon>
        <taxon>Diplogasteromorpha</taxon>
        <taxon>Diplogasteroidea</taxon>
        <taxon>Neodiplogasteridae</taxon>
        <taxon>Pristionchus</taxon>
    </lineage>
</organism>
<dbReference type="EnsemblMetazoa" id="PPA16421.1">
    <property type="protein sequence ID" value="PPA16421.1"/>
    <property type="gene ID" value="WBGene00105975"/>
</dbReference>
<dbReference type="AlphaFoldDB" id="A0A2A6CMH0"/>
<accession>A0A8R1UB70</accession>
<dbReference type="InterPro" id="IPR025714">
    <property type="entry name" value="Methyltranfer_dom"/>
</dbReference>
<feature type="domain" description="Methyltransferase" evidence="1">
    <location>
        <begin position="166"/>
        <end position="280"/>
    </location>
</feature>
<dbReference type="OrthoDB" id="506498at2759"/>
<dbReference type="PANTHER" id="PTHR45581:SF3">
    <property type="entry name" value="METHYLTRANSFERASE DOMAIN-CONTAINING PROTEIN"/>
    <property type="match status" value="1"/>
</dbReference>
<evidence type="ECO:0000313" key="3">
    <source>
        <dbReference type="EnsemblMetazoa" id="PPA16421.1"/>
    </source>
</evidence>
<dbReference type="InterPro" id="IPR036388">
    <property type="entry name" value="WH-like_DNA-bd_sf"/>
</dbReference>
<accession>A0A2A6CMH0</accession>
<protein>
    <submittedName>
        <fullName evidence="3">Methyltransferase</fullName>
    </submittedName>
</protein>
<dbReference type="SUPFAM" id="SSF46785">
    <property type="entry name" value="Winged helix' DNA-binding domain"/>
    <property type="match status" value="1"/>
</dbReference>
<dbReference type="InterPro" id="IPR036390">
    <property type="entry name" value="WH_DNA-bd_sf"/>
</dbReference>
<dbReference type="Pfam" id="PF21320">
    <property type="entry name" value="WHD_Rv2258c"/>
    <property type="match status" value="1"/>
</dbReference>
<gene>
    <name evidence="3" type="primary">WBGene00105975</name>
</gene>
<proteinExistence type="predicted"/>
<evidence type="ECO:0000259" key="2">
    <source>
        <dbReference type="Pfam" id="PF21320"/>
    </source>
</evidence>